<accession>A0A0K8RG71</accession>
<reference evidence="2" key="1">
    <citation type="submission" date="2012-12" db="EMBL/GenBank/DDBJ databases">
        <title>Identification and characterization of a phenylalanine ammonia-lyase gene family in Isatis indigotica Fort.</title>
        <authorList>
            <person name="Liu Q."/>
            <person name="Chen J."/>
            <person name="Zhou X."/>
            <person name="Di P."/>
            <person name="Xiao Y."/>
            <person name="Xuan H."/>
            <person name="Zhang L."/>
            <person name="Chen W."/>
        </authorList>
    </citation>
    <scope>NUCLEOTIDE SEQUENCE</scope>
    <source>
        <tissue evidence="2">Salivary gland</tissue>
    </source>
</reference>
<sequence>MKVFFGMLVLASLMFCLDAERKQNVPKEKGSAKRNITIAYLLDGNGFKNGEAEQTSEVGKWLALVQEEAQKKLKEVFNVEINFVITEINITDSHLKEKIKYWSSGGFIHAVTFLKHMKRYHQARENPDIICVITKSAMYHENDFGFLAFFKHKTLCKSMVPMLLTYDQEKANDAGERLSKLVEKSTTSKKGHWKQYFRNCNKPKTVKSTESRQSIQY</sequence>
<proteinExistence type="evidence at transcript level"/>
<keyword evidence="1" id="KW-0732">Signal</keyword>
<evidence type="ECO:0000313" key="2">
    <source>
        <dbReference type="EMBL" id="JAA70086.1"/>
    </source>
</evidence>
<feature type="signal peptide" evidence="1">
    <location>
        <begin position="1"/>
        <end position="19"/>
    </location>
</feature>
<feature type="chain" id="PRO_5005517395" evidence="1">
    <location>
        <begin position="20"/>
        <end position="217"/>
    </location>
</feature>
<dbReference type="EMBL" id="GADI01003722">
    <property type="protein sequence ID" value="JAA70086.1"/>
    <property type="molecule type" value="mRNA"/>
</dbReference>
<protein>
    <submittedName>
        <fullName evidence="2">Putative ixodes 26 kDa salivary protein</fullName>
    </submittedName>
</protein>
<organism evidence="2">
    <name type="scientific">Ixodes ricinus</name>
    <name type="common">Common tick</name>
    <name type="synonym">Acarus ricinus</name>
    <dbReference type="NCBI Taxonomy" id="34613"/>
    <lineage>
        <taxon>Eukaryota</taxon>
        <taxon>Metazoa</taxon>
        <taxon>Ecdysozoa</taxon>
        <taxon>Arthropoda</taxon>
        <taxon>Chelicerata</taxon>
        <taxon>Arachnida</taxon>
        <taxon>Acari</taxon>
        <taxon>Parasitiformes</taxon>
        <taxon>Ixodida</taxon>
        <taxon>Ixodoidea</taxon>
        <taxon>Ixodidae</taxon>
        <taxon>Ixodinae</taxon>
        <taxon>Ixodes</taxon>
    </lineage>
</organism>
<evidence type="ECO:0000256" key="1">
    <source>
        <dbReference type="SAM" id="SignalP"/>
    </source>
</evidence>
<name>A0A0K8RG71_IXORI</name>
<dbReference type="AlphaFoldDB" id="A0A0K8RG71"/>